<comment type="caution">
    <text evidence="1">The sequence shown here is derived from an EMBL/GenBank/DDBJ whole genome shotgun (WGS) entry which is preliminary data.</text>
</comment>
<evidence type="ECO:0000313" key="2">
    <source>
        <dbReference type="Proteomes" id="UP000194577"/>
    </source>
</evidence>
<dbReference type="EMBL" id="MTPX02000071">
    <property type="protein sequence ID" value="PHP51966.1"/>
    <property type="molecule type" value="Genomic_DNA"/>
</dbReference>
<keyword evidence="2" id="KW-1185">Reference proteome</keyword>
<protein>
    <submittedName>
        <fullName evidence="1">Uncharacterized protein</fullName>
    </submittedName>
</protein>
<dbReference type="Proteomes" id="UP000194577">
    <property type="component" value="Unassembled WGS sequence"/>
</dbReference>
<organism evidence="1 2">
    <name type="scientific">Actinomyces ruminis</name>
    <dbReference type="NCBI Taxonomy" id="1937003"/>
    <lineage>
        <taxon>Bacteria</taxon>
        <taxon>Bacillati</taxon>
        <taxon>Actinomycetota</taxon>
        <taxon>Actinomycetes</taxon>
        <taxon>Actinomycetales</taxon>
        <taxon>Actinomycetaceae</taxon>
        <taxon>Actinomyces</taxon>
    </lineage>
</organism>
<sequence length="129" mass="14227">MSYDVFAVGIHEGGSRPGGGAAARAVLQPFIERDEPKFHFLFIRTRDGGADVYLSEDSMMFNHFEGDRTCDLLVAAARAADWVIFPPGCPTCITNESQREHLPPGFTEHVRYVRTGQDLMNALAIDILG</sequence>
<accession>A0ABX4M968</accession>
<reference evidence="1 2" key="1">
    <citation type="submission" date="2017-10" db="EMBL/GenBank/DDBJ databases">
        <title>Draft genome sequence of cellulolytic Actinomyces sp CtC72 isolated from cattle rumen fluid.</title>
        <authorList>
            <person name="Joshi A.J."/>
            <person name="Vasudevan G."/>
            <person name="Lanjekar V.B."/>
            <person name="Hivarkar S."/>
            <person name="Engineer A."/>
            <person name="Pore S.D."/>
            <person name="Dhakephalkar P.K."/>
            <person name="Dagar S."/>
        </authorList>
    </citation>
    <scope>NUCLEOTIDE SEQUENCE [LARGE SCALE GENOMIC DNA]</scope>
    <source>
        <strain evidence="2">CtC72</strain>
    </source>
</reference>
<evidence type="ECO:0000313" key="1">
    <source>
        <dbReference type="EMBL" id="PHP51966.1"/>
    </source>
</evidence>
<name>A0ABX4M968_9ACTO</name>
<proteinExistence type="predicted"/>
<dbReference type="RefSeq" id="WP_086615901.1">
    <property type="nucleotide sequence ID" value="NZ_MTPX02000071.1"/>
</dbReference>
<gene>
    <name evidence="1" type="ORF">BW737_013020</name>
</gene>